<accession>A0A067TRW0</accession>
<evidence type="ECO:0000313" key="3">
    <source>
        <dbReference type="EMBL" id="KDR85042.1"/>
    </source>
</evidence>
<evidence type="ECO:0000313" key="4">
    <source>
        <dbReference type="Proteomes" id="UP000027222"/>
    </source>
</evidence>
<dbReference type="EMBL" id="KL142367">
    <property type="protein sequence ID" value="KDR85042.1"/>
    <property type="molecule type" value="Genomic_DNA"/>
</dbReference>
<dbReference type="PANTHER" id="PTHR13947:SF37">
    <property type="entry name" value="LD18367P"/>
    <property type="match status" value="1"/>
</dbReference>
<keyword evidence="1" id="KW-0808">Transferase</keyword>
<dbReference type="AlphaFoldDB" id="A0A067TRW0"/>
<reference evidence="4" key="1">
    <citation type="journal article" date="2014" name="Proc. Natl. Acad. Sci. U.S.A.">
        <title>Extensive sampling of basidiomycete genomes demonstrates inadequacy of the white-rot/brown-rot paradigm for wood decay fungi.</title>
        <authorList>
            <person name="Riley R."/>
            <person name="Salamov A.A."/>
            <person name="Brown D.W."/>
            <person name="Nagy L.G."/>
            <person name="Floudas D."/>
            <person name="Held B.W."/>
            <person name="Levasseur A."/>
            <person name="Lombard V."/>
            <person name="Morin E."/>
            <person name="Otillar R."/>
            <person name="Lindquist E.A."/>
            <person name="Sun H."/>
            <person name="LaButti K.M."/>
            <person name="Schmutz J."/>
            <person name="Jabbour D."/>
            <person name="Luo H."/>
            <person name="Baker S.E."/>
            <person name="Pisabarro A.G."/>
            <person name="Walton J.D."/>
            <person name="Blanchette R.A."/>
            <person name="Henrissat B."/>
            <person name="Martin F."/>
            <person name="Cullen D."/>
            <person name="Hibbett D.S."/>
            <person name="Grigoriev I.V."/>
        </authorList>
    </citation>
    <scope>NUCLEOTIDE SEQUENCE [LARGE SCALE GENOMIC DNA]</scope>
    <source>
        <strain evidence="4">CBS 339.88</strain>
    </source>
</reference>
<dbReference type="OrthoDB" id="2564232at2759"/>
<dbReference type="PANTHER" id="PTHR13947">
    <property type="entry name" value="GNAT FAMILY N-ACETYLTRANSFERASE"/>
    <property type="match status" value="1"/>
</dbReference>
<keyword evidence="4" id="KW-1185">Reference proteome</keyword>
<evidence type="ECO:0000256" key="1">
    <source>
        <dbReference type="ARBA" id="ARBA00022679"/>
    </source>
</evidence>
<organism evidence="3 4">
    <name type="scientific">Galerina marginata (strain CBS 339.88)</name>
    <dbReference type="NCBI Taxonomy" id="685588"/>
    <lineage>
        <taxon>Eukaryota</taxon>
        <taxon>Fungi</taxon>
        <taxon>Dikarya</taxon>
        <taxon>Basidiomycota</taxon>
        <taxon>Agaricomycotina</taxon>
        <taxon>Agaricomycetes</taxon>
        <taxon>Agaricomycetidae</taxon>
        <taxon>Agaricales</taxon>
        <taxon>Agaricineae</taxon>
        <taxon>Strophariaceae</taxon>
        <taxon>Galerina</taxon>
    </lineage>
</organism>
<dbReference type="HOGENOM" id="CLU_084809_0_0_1"/>
<dbReference type="SUPFAM" id="SSF55729">
    <property type="entry name" value="Acyl-CoA N-acyltransferases (Nat)"/>
    <property type="match status" value="1"/>
</dbReference>
<protein>
    <submittedName>
        <fullName evidence="3">Uncharacterized protein</fullName>
    </submittedName>
</protein>
<dbReference type="Proteomes" id="UP000027222">
    <property type="component" value="Unassembled WGS sequence"/>
</dbReference>
<keyword evidence="2" id="KW-0472">Membrane</keyword>
<dbReference type="GO" id="GO:0008080">
    <property type="term" value="F:N-acetyltransferase activity"/>
    <property type="evidence" value="ECO:0007669"/>
    <property type="project" value="InterPro"/>
</dbReference>
<dbReference type="InterPro" id="IPR016181">
    <property type="entry name" value="Acyl_CoA_acyltransferase"/>
</dbReference>
<sequence>MAEAEARIRPYAADDQKLVLFMVGKANLQSLAIANNMVYKHPLTIAVWLGLSFLMIHYMSWWPAGQYGWLEYLKPLPALASVAVPVMFFVDWINRPYFEDLTQEVIRHPDLVNIRTYYSKSPASGFWLLEYGKTFVGLIAVDAPKHPSKTDRQANGAEKAPKTALIRHFYVEEAFRTANIQDDLLSYAVNHAFNNDPKLERIEASDSPLMHYLRPCLRVAGFELDHHTKTVGILKWSLGTRYLERARWSKKSD</sequence>
<gene>
    <name evidence="3" type="ORF">GALMADRAFT_83372</name>
</gene>
<name>A0A067TRW0_GALM3</name>
<keyword evidence="2" id="KW-1133">Transmembrane helix</keyword>
<dbReference type="Gene3D" id="3.40.630.30">
    <property type="match status" value="1"/>
</dbReference>
<proteinExistence type="predicted"/>
<evidence type="ECO:0000256" key="2">
    <source>
        <dbReference type="SAM" id="Phobius"/>
    </source>
</evidence>
<keyword evidence="2" id="KW-0812">Transmembrane</keyword>
<feature type="transmembrane region" description="Helical" evidence="2">
    <location>
        <begin position="45"/>
        <end position="64"/>
    </location>
</feature>
<dbReference type="InterPro" id="IPR050769">
    <property type="entry name" value="NAT_camello-type"/>
</dbReference>